<sequence>MQIDMRQREERVSSTTGNDSLGTRWKFDPGRLHFLPSQFFFSNLFFSLCHLESEKPTMFLPFLVFFPSLVSSLPLALQSETTLKSSHSVYYADTTVFITGSSRSNDRKIHFHSVIPIVNKLQDIFAQLENQIGRYPEPNVDPRDPTERYQDISSFMQTFLEPIIKMPVDKSRRGVGSKSPGTQHLIGRSPIEVFEAVDQQLQGYKQKLFALAGMPLFSFSFPRYLYGESGAVNSLFDAVKGDDDILGDCGEVQRRSSMNMLVPISISNLNWYPNEYYRLVEKICESYFTNVGNILEKSEVIGVSPVISGGKEWRNFTCLQILEGRDSAP</sequence>
<gene>
    <name evidence="2 3" type="primary">LOC118344188</name>
</gene>
<evidence type="ECO:0000313" key="1">
    <source>
        <dbReference type="Proteomes" id="UP000235220"/>
    </source>
</evidence>
<evidence type="ECO:0000313" key="2">
    <source>
        <dbReference type="RefSeq" id="XP_035540098.1"/>
    </source>
</evidence>
<dbReference type="KEGG" id="jre:118344188"/>
<dbReference type="AlphaFoldDB" id="A0A6P9DWS5"/>
<protein>
    <submittedName>
        <fullName evidence="2 3">Uncharacterized protein LOC118344188</fullName>
    </submittedName>
</protein>
<evidence type="ECO:0000313" key="3">
    <source>
        <dbReference type="RefSeq" id="XP_035540100.1"/>
    </source>
</evidence>
<dbReference type="RefSeq" id="XP_035540098.1">
    <property type="nucleotide sequence ID" value="XM_035684205.1"/>
</dbReference>
<proteinExistence type="predicted"/>
<reference evidence="2 3" key="1">
    <citation type="submission" date="2025-04" db="UniProtKB">
        <authorList>
            <consortium name="RefSeq"/>
        </authorList>
    </citation>
    <scope>IDENTIFICATION</scope>
    <source>
        <tissue evidence="2 3">Leaves</tissue>
    </source>
</reference>
<dbReference type="Proteomes" id="UP000235220">
    <property type="component" value="Chromosome 1"/>
</dbReference>
<keyword evidence="1" id="KW-1185">Reference proteome</keyword>
<accession>A0A6P9DWS5</accession>
<dbReference type="RefSeq" id="XP_035540100.1">
    <property type="nucleotide sequence ID" value="XM_035684207.1"/>
</dbReference>
<organism evidence="1 3">
    <name type="scientific">Juglans regia</name>
    <name type="common">English walnut</name>
    <dbReference type="NCBI Taxonomy" id="51240"/>
    <lineage>
        <taxon>Eukaryota</taxon>
        <taxon>Viridiplantae</taxon>
        <taxon>Streptophyta</taxon>
        <taxon>Embryophyta</taxon>
        <taxon>Tracheophyta</taxon>
        <taxon>Spermatophyta</taxon>
        <taxon>Magnoliopsida</taxon>
        <taxon>eudicotyledons</taxon>
        <taxon>Gunneridae</taxon>
        <taxon>Pentapetalae</taxon>
        <taxon>rosids</taxon>
        <taxon>fabids</taxon>
        <taxon>Fagales</taxon>
        <taxon>Juglandaceae</taxon>
        <taxon>Juglans</taxon>
    </lineage>
</organism>
<name>A0A6P9DWS5_JUGRE</name>
<dbReference type="GeneID" id="118344188"/>